<keyword evidence="5" id="KW-1185">Reference proteome</keyword>
<dbReference type="GeneID" id="93284673"/>
<dbReference type="Proteomes" id="UP000673434">
    <property type="component" value="Unassembled WGS sequence"/>
</dbReference>
<dbReference type="AlphaFoldDB" id="A0A163XYP2"/>
<dbReference type="Proteomes" id="UP000868497">
    <property type="component" value="Unassembled WGS sequence"/>
</dbReference>
<gene>
    <name evidence="1" type="primary">iraM</name>
    <name evidence="3" type="ORF">F6W21_23250</name>
    <name evidence="2" type="ORF">I8Y21_002823</name>
    <name evidence="4" type="ORF">J7S78_18670</name>
    <name evidence="1" type="ORF">RYF40_001698</name>
</gene>
<name>A0A163XYP2_KLEOX</name>
<dbReference type="EMBL" id="ABNOCX020000002">
    <property type="protein sequence ID" value="EML7081271.1"/>
    <property type="molecule type" value="Genomic_DNA"/>
</dbReference>
<reference evidence="4 5" key="3">
    <citation type="submission" date="2021-03" db="EMBL/GenBank/DDBJ databases">
        <authorList>
            <person name="Stanton E."/>
        </authorList>
    </citation>
    <scope>NUCLEOTIDE SEQUENCE [LARGE SCALE GENOMIC DNA]</scope>
    <source>
        <strain evidence="4 5">2020EL-00037</strain>
    </source>
</reference>
<evidence type="ECO:0000313" key="2">
    <source>
        <dbReference type="EMBL" id="HAT1682132.1"/>
    </source>
</evidence>
<dbReference type="Proteomes" id="UP000856143">
    <property type="component" value="Unassembled WGS sequence"/>
</dbReference>
<dbReference type="RefSeq" id="WP_004102595.1">
    <property type="nucleotide sequence ID" value="NZ_ABFNOZ020000012.1"/>
</dbReference>
<accession>A0A163XYP2</accession>
<dbReference type="EMBL" id="DACXIC010000038">
    <property type="protein sequence ID" value="HAU4359247.1"/>
    <property type="molecule type" value="Genomic_DNA"/>
</dbReference>
<dbReference type="EMBL" id="DACSEO010000030">
    <property type="protein sequence ID" value="HAT1682132.1"/>
    <property type="molecule type" value="Genomic_DNA"/>
</dbReference>
<dbReference type="OrthoDB" id="6555626at2"/>
<organism evidence="1">
    <name type="scientific">Klebsiella oxytoca</name>
    <dbReference type="NCBI Taxonomy" id="571"/>
    <lineage>
        <taxon>Bacteria</taxon>
        <taxon>Pseudomonadati</taxon>
        <taxon>Pseudomonadota</taxon>
        <taxon>Gammaproteobacteria</taxon>
        <taxon>Enterobacterales</taxon>
        <taxon>Enterobacteriaceae</taxon>
        <taxon>Klebsiella/Raoultella group</taxon>
        <taxon>Klebsiella</taxon>
    </lineage>
</organism>
<evidence type="ECO:0000313" key="3">
    <source>
        <dbReference type="EMBL" id="HAU4359247.1"/>
    </source>
</evidence>
<dbReference type="InterPro" id="IPR044854">
    <property type="entry name" value="IraM/PmrD"/>
</dbReference>
<dbReference type="InterPro" id="IPR038679">
    <property type="entry name" value="PmrD_sf"/>
</dbReference>
<reference evidence="2" key="1">
    <citation type="journal article" date="2018" name="Genome Biol.">
        <title>SKESA: strategic k-mer extension for scrupulous assemblies.</title>
        <authorList>
            <person name="Souvorov A."/>
            <person name="Agarwala R."/>
            <person name="Lipman D.J."/>
        </authorList>
    </citation>
    <scope>NUCLEOTIDE SEQUENCE</scope>
    <source>
        <strain evidence="3">AUSMDU00005748</strain>
        <strain evidence="2">R404</strain>
    </source>
</reference>
<dbReference type="NCBIfam" id="NF007393">
    <property type="entry name" value="PRK09919.1"/>
    <property type="match status" value="1"/>
</dbReference>
<evidence type="ECO:0000313" key="1">
    <source>
        <dbReference type="EMBL" id="EML7081271.1"/>
    </source>
</evidence>
<sequence length="115" mass="12963">MEWNIENSLVCPLTGTGFSVAASARNLKLIIWYNGDYFLNIGSVINITQDDVFINGEPGDLQVIHAFPYSEKLWSTLTKFIQCPGNQNPTLLICNRRSICKFVLCPYGARQKSME</sequence>
<reference evidence="3" key="2">
    <citation type="submission" date="2019-09" db="EMBL/GenBank/DDBJ databases">
        <authorList>
            <consortium name="NCBI Pathogen Detection Project"/>
        </authorList>
    </citation>
    <scope>NUCLEOTIDE SEQUENCE</scope>
    <source>
        <strain evidence="3">AUSMDU00005748</strain>
        <strain evidence="2">R404</strain>
    </source>
</reference>
<protein>
    <submittedName>
        <fullName evidence="1">Anti-adapter protein IraM</fullName>
    </submittedName>
</protein>
<evidence type="ECO:0000313" key="4">
    <source>
        <dbReference type="EMBL" id="MBQ0601827.1"/>
    </source>
</evidence>
<dbReference type="EMBL" id="JAGKON010000020">
    <property type="protein sequence ID" value="MBQ0601827.1"/>
    <property type="molecule type" value="Genomic_DNA"/>
</dbReference>
<dbReference type="Pfam" id="PF11183">
    <property type="entry name" value="PmrD"/>
    <property type="match status" value="1"/>
</dbReference>
<dbReference type="Gene3D" id="2.40.50.650">
    <property type="match status" value="1"/>
</dbReference>
<proteinExistence type="predicted"/>
<evidence type="ECO:0000313" key="5">
    <source>
        <dbReference type="Proteomes" id="UP000673434"/>
    </source>
</evidence>
<comment type="caution">
    <text evidence="1">The sequence shown here is derived from an EMBL/GenBank/DDBJ whole genome shotgun (WGS) entry which is preliminary data.</text>
</comment>
<reference evidence="1" key="4">
    <citation type="submission" date="2024-02" db="EMBL/GenBank/DDBJ databases">
        <authorList>
            <consortium name="Clinical and Environmental Microbiology Branch: Whole genome sequencing antimicrobial resistance pathogens in the healthcare setting"/>
        </authorList>
    </citation>
    <scope>NUCLEOTIDE SEQUENCE</scope>
    <source>
        <strain evidence="1">2023BB-00086</strain>
    </source>
</reference>